<feature type="compositionally biased region" description="Basic and acidic residues" evidence="1">
    <location>
        <begin position="137"/>
        <end position="172"/>
    </location>
</feature>
<dbReference type="GeneID" id="5471835"/>
<comment type="caution">
    <text evidence="2">The sequence shown here is derived from an EMBL/GenBank/DDBJ whole genome shotgun (WGS) entry which is preliminary data.</text>
</comment>
<feature type="compositionally biased region" description="Basic and acidic residues" evidence="1">
    <location>
        <begin position="192"/>
        <end position="220"/>
    </location>
</feature>
<sequence length="488" mass="53650">MQGWRGTFSGTTNALRGFEQRTCIRDYAKLKSEIEKEIEAFNTKKHKDFYKEWDKINKNIIQKNNEISYCVNKGHVSVDLINLDNIKNFRLKCPNRYAPTCSNSSPSQVRKSPASKKTVSEGSCIAGKGCKEGIAQAKEEKSKSQSRSPEGDPKTIEFHRADPKHQHQKDSIGQEPGNAKIISQAQPSAAHSDSHVVTDIKEREQIDNRDSTSSSREKAPAQRLSVIEPSKENTFETPPGDQHLQTVTAVESDTGASSQVRVSGENIPQSKIPLDETHGANTTSQQSNDITVSRGKDGDGQTVATNTHGPESAAEGASLHHNHLNGYRISASTGDLSSASAELDTRNDDHAGNVTTNSESPPVKTACAEASSDQASGSETSCSKREYSELNTSTGNILERVHEFFNKLPNKEHVIKASAPMGIVLLLGLLFKYTPLWRVLTKKNRKKEAGINEELNSVLQEPSIIDDERNIPFSYGAFEYSSFDQNSY</sequence>
<feature type="compositionally biased region" description="Polar residues" evidence="1">
    <location>
        <begin position="371"/>
        <end position="381"/>
    </location>
</feature>
<feature type="region of interest" description="Disordered" evidence="1">
    <location>
        <begin position="136"/>
        <end position="316"/>
    </location>
</feature>
<organism evidence="2 3">
    <name type="scientific">Plasmodium vivax (strain Salvador I)</name>
    <dbReference type="NCBI Taxonomy" id="126793"/>
    <lineage>
        <taxon>Eukaryota</taxon>
        <taxon>Sar</taxon>
        <taxon>Alveolata</taxon>
        <taxon>Apicomplexa</taxon>
        <taxon>Aconoidasida</taxon>
        <taxon>Haemosporida</taxon>
        <taxon>Plasmodiidae</taxon>
        <taxon>Plasmodium</taxon>
        <taxon>Plasmodium (Plasmodium)</taxon>
    </lineage>
</organism>
<accession>A5KCW4</accession>
<evidence type="ECO:0000256" key="1">
    <source>
        <dbReference type="SAM" id="MobiDB-lite"/>
    </source>
</evidence>
<feature type="region of interest" description="Disordered" evidence="1">
    <location>
        <begin position="338"/>
        <end position="387"/>
    </location>
</feature>
<feature type="compositionally biased region" description="Polar residues" evidence="1">
    <location>
        <begin position="279"/>
        <end position="291"/>
    </location>
</feature>
<proteinExistence type="predicted"/>
<feature type="compositionally biased region" description="Polar residues" evidence="1">
    <location>
        <begin position="243"/>
        <end position="269"/>
    </location>
</feature>
<reference evidence="2 3" key="1">
    <citation type="journal article" date="2008" name="Nature">
        <title>Comparative genomics of the neglected human malaria parasite Plasmodium vivax.</title>
        <authorList>
            <person name="Carlton J.M."/>
            <person name="Adams J.H."/>
            <person name="Silva J.C."/>
            <person name="Bidwell S.L."/>
            <person name="Lorenzi H."/>
            <person name="Caler E."/>
            <person name="Crabtree J."/>
            <person name="Angiuoli S.V."/>
            <person name="Merino E.F."/>
            <person name="Amedeo P."/>
            <person name="Cheng Q."/>
            <person name="Coulson R.M."/>
            <person name="Crabb B.S."/>
            <person name="Del Portillo H.A."/>
            <person name="Essien K."/>
            <person name="Feldblyum T.V."/>
            <person name="Fernandez-Becerra C."/>
            <person name="Gilson P.R."/>
            <person name="Gueye A.H."/>
            <person name="Guo X."/>
            <person name="Kang'a S."/>
            <person name="Kooij T.W."/>
            <person name="Korsinczky M."/>
            <person name="Meyer E.V."/>
            <person name="Nene V."/>
            <person name="Paulsen I."/>
            <person name="White O."/>
            <person name="Ralph S.A."/>
            <person name="Ren Q."/>
            <person name="Sargeant T.J."/>
            <person name="Salzberg S.L."/>
            <person name="Stoeckert C.J."/>
            <person name="Sullivan S.A."/>
            <person name="Yamamoto M.M."/>
            <person name="Hoffman S.L."/>
            <person name="Wortman J.R."/>
            <person name="Gardner M.J."/>
            <person name="Galinski M.R."/>
            <person name="Barnwell J.W."/>
            <person name="Fraser-Liggett C.M."/>
        </authorList>
    </citation>
    <scope>NUCLEOTIDE SEQUENCE [LARGE SCALE GENOMIC DNA]</scope>
    <source>
        <strain evidence="2 3">Salvador I</strain>
    </source>
</reference>
<dbReference type="AlphaFoldDB" id="A5KCW4"/>
<dbReference type="KEGG" id="pvx:PVX_103150"/>
<protein>
    <submittedName>
        <fullName evidence="2">Variable surface protein Vir18, putative</fullName>
    </submittedName>
</protein>
<dbReference type="VEuPathDB" id="PlasmoDB:PVX_103150"/>
<evidence type="ECO:0000313" key="2">
    <source>
        <dbReference type="EMBL" id="EDL42804.1"/>
    </source>
</evidence>
<gene>
    <name evidence="2" type="ORF">PVX_103150</name>
</gene>
<dbReference type="PhylomeDB" id="A5KCW4"/>
<evidence type="ECO:0000313" key="3">
    <source>
        <dbReference type="Proteomes" id="UP000008333"/>
    </source>
</evidence>
<feature type="compositionally biased region" description="Polar residues" evidence="1">
    <location>
        <begin position="181"/>
        <end position="191"/>
    </location>
</feature>
<dbReference type="EMBL" id="AAKM01000045">
    <property type="protein sequence ID" value="EDL42804.1"/>
    <property type="molecule type" value="Genomic_DNA"/>
</dbReference>
<feature type="region of interest" description="Disordered" evidence="1">
    <location>
        <begin position="100"/>
        <end position="121"/>
    </location>
</feature>
<dbReference type="RefSeq" id="XP_001612595.1">
    <property type="nucleotide sequence ID" value="XM_001612545.1"/>
</dbReference>
<dbReference type="Proteomes" id="UP000008333">
    <property type="component" value="Unassembled WGS sequence"/>
</dbReference>
<name>A5KCW4_PLAVS</name>
<keyword evidence="3" id="KW-1185">Reference proteome</keyword>
<dbReference type="InParanoid" id="A5KCW4"/>